<feature type="coiled-coil region" evidence="1">
    <location>
        <begin position="80"/>
        <end position="121"/>
    </location>
</feature>
<sequence length="228" mass="25394">MEEFYDVDENHVDYRSNVDVSRPFRSVKEAVAVFGERIMVGEIYSSKQPFSFPEKETPIFSPSPHVCLLKHSSSGRGQNDASLSDTVKKLEAELEETRAELKLLKEKESETEVALAVLNAELHESMLKLAQVDLAISGSPVRGVGDTITRDDADQEEKRESRTSTSQSLKQILSVAQNEGLFWGKKKGKKPVKKKPIIPLVGGLFSGKKGTSTRMYTSLHSSSHMHWS</sequence>
<name>A0A2Z7CV16_9LAMI</name>
<dbReference type="EMBL" id="KQ993830">
    <property type="protein sequence ID" value="KZV48666.1"/>
    <property type="molecule type" value="Genomic_DNA"/>
</dbReference>
<evidence type="ECO:0000313" key="3">
    <source>
        <dbReference type="EMBL" id="KZV48666.1"/>
    </source>
</evidence>
<dbReference type="Proteomes" id="UP000250235">
    <property type="component" value="Unassembled WGS sequence"/>
</dbReference>
<dbReference type="AlphaFoldDB" id="A0A2Z7CV16"/>
<accession>A0A2Z7CV16</accession>
<gene>
    <name evidence="3" type="ORF">F511_10352</name>
</gene>
<feature type="region of interest" description="Disordered" evidence="2">
    <location>
        <begin position="143"/>
        <end position="168"/>
    </location>
</feature>
<feature type="compositionally biased region" description="Basic and acidic residues" evidence="2">
    <location>
        <begin position="148"/>
        <end position="162"/>
    </location>
</feature>
<protein>
    <submittedName>
        <fullName evidence="3">WEB family protein</fullName>
    </submittedName>
</protein>
<evidence type="ECO:0000256" key="1">
    <source>
        <dbReference type="SAM" id="Coils"/>
    </source>
</evidence>
<organism evidence="3 4">
    <name type="scientific">Dorcoceras hygrometricum</name>
    <dbReference type="NCBI Taxonomy" id="472368"/>
    <lineage>
        <taxon>Eukaryota</taxon>
        <taxon>Viridiplantae</taxon>
        <taxon>Streptophyta</taxon>
        <taxon>Embryophyta</taxon>
        <taxon>Tracheophyta</taxon>
        <taxon>Spermatophyta</taxon>
        <taxon>Magnoliopsida</taxon>
        <taxon>eudicotyledons</taxon>
        <taxon>Gunneridae</taxon>
        <taxon>Pentapetalae</taxon>
        <taxon>asterids</taxon>
        <taxon>lamiids</taxon>
        <taxon>Lamiales</taxon>
        <taxon>Gesneriaceae</taxon>
        <taxon>Didymocarpoideae</taxon>
        <taxon>Trichosporeae</taxon>
        <taxon>Loxocarpinae</taxon>
        <taxon>Dorcoceras</taxon>
    </lineage>
</organism>
<reference evidence="3 4" key="1">
    <citation type="journal article" date="2015" name="Proc. Natl. Acad. Sci. U.S.A.">
        <title>The resurrection genome of Boea hygrometrica: A blueprint for survival of dehydration.</title>
        <authorList>
            <person name="Xiao L."/>
            <person name="Yang G."/>
            <person name="Zhang L."/>
            <person name="Yang X."/>
            <person name="Zhao S."/>
            <person name="Ji Z."/>
            <person name="Zhou Q."/>
            <person name="Hu M."/>
            <person name="Wang Y."/>
            <person name="Chen M."/>
            <person name="Xu Y."/>
            <person name="Jin H."/>
            <person name="Xiao X."/>
            <person name="Hu G."/>
            <person name="Bao F."/>
            <person name="Hu Y."/>
            <person name="Wan P."/>
            <person name="Li L."/>
            <person name="Deng X."/>
            <person name="Kuang T."/>
            <person name="Xiang C."/>
            <person name="Zhu J.K."/>
            <person name="Oliver M.J."/>
            <person name="He Y."/>
        </authorList>
    </citation>
    <scope>NUCLEOTIDE SEQUENCE [LARGE SCALE GENOMIC DNA]</scope>
    <source>
        <strain evidence="4">cv. XS01</strain>
    </source>
</reference>
<evidence type="ECO:0000313" key="4">
    <source>
        <dbReference type="Proteomes" id="UP000250235"/>
    </source>
</evidence>
<evidence type="ECO:0000256" key="2">
    <source>
        <dbReference type="SAM" id="MobiDB-lite"/>
    </source>
</evidence>
<proteinExistence type="predicted"/>
<dbReference type="OrthoDB" id="685187at2759"/>
<keyword evidence="4" id="KW-1185">Reference proteome</keyword>
<keyword evidence="1" id="KW-0175">Coiled coil</keyword>